<proteinExistence type="inferred from homology"/>
<feature type="signal peptide" evidence="3">
    <location>
        <begin position="1"/>
        <end position="29"/>
    </location>
</feature>
<dbReference type="Gene3D" id="1.10.287.470">
    <property type="entry name" value="Helix hairpin bin"/>
    <property type="match status" value="1"/>
</dbReference>
<feature type="domain" description="CusB-like beta-barrel" evidence="4">
    <location>
        <begin position="215"/>
        <end position="283"/>
    </location>
</feature>
<keyword evidence="7" id="KW-1185">Reference proteome</keyword>
<dbReference type="Proteomes" id="UP001061862">
    <property type="component" value="Chromosome"/>
</dbReference>
<dbReference type="NCBIfam" id="TIGR01730">
    <property type="entry name" value="RND_mfp"/>
    <property type="match status" value="1"/>
</dbReference>
<sequence length="366" mass="37374">MSSTMNAQTIRTALGFAAATLLLAGCSKAEAPVAAVPAKSVPVIAAASSETITRASLTGEVKAQVQQDLAFRTAGRVLEVLVETGDHVTAGQSLARLDAADQKASLSLANASVDAAQAQLTQAQRDFDRINALFTAGNATRAQFEQGQTALDSARSSLAAAQSQQASANEVLTYVDLKASADGIILSRTIEPGQVVGGGQTVLTLAQDGPRDAVFNIYEAALTGVPHDVPVDLSLVADPSIKATGTVREIAPTVNTATGTVRVEVGFTDSGGTMPLGASVAASIALPPISGFALPWGALFRDRNGPAVWVVDPSAQTVSLKPIVVDRYLADKVIVASGLTAGDLVVTAGTQMLYPGQVVTSVEATP</sequence>
<dbReference type="PANTHER" id="PTHR30469">
    <property type="entry name" value="MULTIDRUG RESISTANCE PROTEIN MDTA"/>
    <property type="match status" value="1"/>
</dbReference>
<keyword evidence="2" id="KW-0175">Coiled coil</keyword>
<dbReference type="PANTHER" id="PTHR30469:SF38">
    <property type="entry name" value="HLYD FAMILY SECRETION PROTEIN"/>
    <property type="match status" value="1"/>
</dbReference>
<dbReference type="InterPro" id="IPR006143">
    <property type="entry name" value="RND_pump_MFP"/>
</dbReference>
<dbReference type="InterPro" id="IPR058792">
    <property type="entry name" value="Beta-barrel_RND_2"/>
</dbReference>
<dbReference type="InterPro" id="IPR058627">
    <property type="entry name" value="MdtA-like_C"/>
</dbReference>
<evidence type="ECO:0000259" key="4">
    <source>
        <dbReference type="Pfam" id="PF25954"/>
    </source>
</evidence>
<evidence type="ECO:0000256" key="3">
    <source>
        <dbReference type="SAM" id="SignalP"/>
    </source>
</evidence>
<dbReference type="Pfam" id="PF25967">
    <property type="entry name" value="RND-MFP_C"/>
    <property type="match status" value="1"/>
</dbReference>
<accession>A0ABY6CDW0</accession>
<evidence type="ECO:0000259" key="5">
    <source>
        <dbReference type="Pfam" id="PF25967"/>
    </source>
</evidence>
<evidence type="ECO:0000313" key="7">
    <source>
        <dbReference type="Proteomes" id="UP001061862"/>
    </source>
</evidence>
<keyword evidence="3" id="KW-0732">Signal</keyword>
<feature type="domain" description="Multidrug resistance protein MdtA-like C-terminal permuted SH3" evidence="5">
    <location>
        <begin position="295"/>
        <end position="351"/>
    </location>
</feature>
<name>A0ABY6CDW0_9HYPH</name>
<dbReference type="SUPFAM" id="SSF111369">
    <property type="entry name" value="HlyD-like secretion proteins"/>
    <property type="match status" value="1"/>
</dbReference>
<feature type="chain" id="PRO_5046172338" evidence="3">
    <location>
        <begin position="30"/>
        <end position="366"/>
    </location>
</feature>
<comment type="similarity">
    <text evidence="1">Belongs to the membrane fusion protein (MFP) (TC 8.A.1) family.</text>
</comment>
<feature type="coiled-coil region" evidence="2">
    <location>
        <begin position="106"/>
        <end position="133"/>
    </location>
</feature>
<evidence type="ECO:0000256" key="1">
    <source>
        <dbReference type="ARBA" id="ARBA00009477"/>
    </source>
</evidence>
<dbReference type="Gene3D" id="2.40.420.20">
    <property type="match status" value="1"/>
</dbReference>
<dbReference type="Pfam" id="PF25954">
    <property type="entry name" value="Beta-barrel_RND_2"/>
    <property type="match status" value="1"/>
</dbReference>
<gene>
    <name evidence="6" type="ORF">N8A98_13380</name>
</gene>
<evidence type="ECO:0000256" key="2">
    <source>
        <dbReference type="SAM" id="Coils"/>
    </source>
</evidence>
<protein>
    <submittedName>
        <fullName evidence="6">Efflux RND transporter periplasmic adaptor subunit</fullName>
    </submittedName>
</protein>
<reference evidence="6 7" key="1">
    <citation type="submission" date="2022-09" db="EMBL/GenBank/DDBJ databases">
        <title>Interaction between co-microsymbionts with complementary sets of symbiotic genes in legume-rhizobium systems.</title>
        <authorList>
            <person name="Safronova V."/>
            <person name="Sazanova A."/>
            <person name="Afonin A."/>
            <person name="Chirak E."/>
        </authorList>
    </citation>
    <scope>NUCLEOTIDE SEQUENCE [LARGE SCALE GENOMIC DNA]</scope>
    <source>
        <strain evidence="6 7">A18/4-1</strain>
    </source>
</reference>
<dbReference type="EMBL" id="CP104965">
    <property type="protein sequence ID" value="UXN68263.1"/>
    <property type="molecule type" value="Genomic_DNA"/>
</dbReference>
<evidence type="ECO:0000313" key="6">
    <source>
        <dbReference type="EMBL" id="UXN68263.1"/>
    </source>
</evidence>
<dbReference type="Gene3D" id="2.40.30.170">
    <property type="match status" value="1"/>
</dbReference>
<dbReference type="RefSeq" id="WP_262166015.1">
    <property type="nucleotide sequence ID" value="NZ_CP104965.1"/>
</dbReference>
<dbReference type="Gene3D" id="2.40.50.100">
    <property type="match status" value="1"/>
</dbReference>
<organism evidence="6 7">
    <name type="scientific">Devosia neptuniae</name>
    <dbReference type="NCBI Taxonomy" id="191302"/>
    <lineage>
        <taxon>Bacteria</taxon>
        <taxon>Pseudomonadati</taxon>
        <taxon>Pseudomonadota</taxon>
        <taxon>Alphaproteobacteria</taxon>
        <taxon>Hyphomicrobiales</taxon>
        <taxon>Devosiaceae</taxon>
        <taxon>Devosia</taxon>
    </lineage>
</organism>